<feature type="transmembrane region" description="Helical" evidence="1">
    <location>
        <begin position="64"/>
        <end position="86"/>
    </location>
</feature>
<evidence type="ECO:0008006" key="4">
    <source>
        <dbReference type="Google" id="ProtNLM"/>
    </source>
</evidence>
<feature type="transmembrane region" description="Helical" evidence="1">
    <location>
        <begin position="27"/>
        <end position="52"/>
    </location>
</feature>
<comment type="caution">
    <text evidence="2">The sequence shown here is derived from an EMBL/GenBank/DDBJ whole genome shotgun (WGS) entry which is preliminary data.</text>
</comment>
<proteinExistence type="predicted"/>
<keyword evidence="1" id="KW-1133">Transmembrane helix</keyword>
<evidence type="ECO:0000313" key="2">
    <source>
        <dbReference type="EMBL" id="MFD1068292.1"/>
    </source>
</evidence>
<feature type="transmembrane region" description="Helical" evidence="1">
    <location>
        <begin position="92"/>
        <end position="113"/>
    </location>
</feature>
<feature type="transmembrane region" description="Helical" evidence="1">
    <location>
        <begin position="128"/>
        <end position="150"/>
    </location>
</feature>
<feature type="transmembrane region" description="Helical" evidence="1">
    <location>
        <begin position="156"/>
        <end position="174"/>
    </location>
</feature>
<accession>A0ABW3NKM8</accession>
<reference evidence="3" key="1">
    <citation type="journal article" date="2019" name="Int. J. Syst. Evol. Microbiol.">
        <title>The Global Catalogue of Microorganisms (GCM) 10K type strain sequencing project: providing services to taxonomists for standard genome sequencing and annotation.</title>
        <authorList>
            <consortium name="The Broad Institute Genomics Platform"/>
            <consortium name="The Broad Institute Genome Sequencing Center for Infectious Disease"/>
            <person name="Wu L."/>
            <person name="Ma J."/>
        </authorList>
    </citation>
    <scope>NUCLEOTIDE SEQUENCE [LARGE SCALE GENOMIC DNA]</scope>
    <source>
        <strain evidence="3">CCUG 56608</strain>
    </source>
</reference>
<gene>
    <name evidence="2" type="ORF">ACFQ19_20160</name>
</gene>
<sequence>MINLCFLFSVICLELFSILWVKNEPATIITISTFYFSINIFIPLVKVVFFLFKNKGKQDKTFLIWMLLIPTIAFFPFLFLFLLPFLVNHTWINPYITAWAFFILPVGYTYLILTQKLININFILNRTLYYSGLAFIPSSFLIFVLFLLHPERNLDYLIQIFIILFLFNVMFFFIKEQIDFKLRNSLFRGKNNIVQSVERLVRDLENCRTKKDLNNVIRSEIEKQFNMVDVSIIKYNFPEGKLEEEYLIGNNTFENIPIKLIENQKNKIMIDYENTIGIFLSEHPHVITYLWIGNHKKNIRFNIHDKSWLLVFGSYLRFSYENIRMNEESVMQLITDTQDITSASSRFLFHFAETERRRLSEDIHNTFLQDQIYIYRELELLAAKNNQAELLKLKDNLKHVIDKTRQTCNEIKPFTLSSKGLPFSLNELFHRIQQRAAFQLSYEIDIFTERFDHYEKSILIYRTITSVA</sequence>
<name>A0ABW3NKM8_9BACI</name>
<protein>
    <recommendedName>
        <fullName evidence="4">Signal transduction histidine kinase subgroup 3 dimerisation and phosphoacceptor domain-containing protein</fullName>
    </recommendedName>
</protein>
<evidence type="ECO:0000256" key="1">
    <source>
        <dbReference type="SAM" id="Phobius"/>
    </source>
</evidence>
<organism evidence="2 3">
    <name type="scientific">Oceanobacillus locisalsi</name>
    <dbReference type="NCBI Taxonomy" id="546107"/>
    <lineage>
        <taxon>Bacteria</taxon>
        <taxon>Bacillati</taxon>
        <taxon>Bacillota</taxon>
        <taxon>Bacilli</taxon>
        <taxon>Bacillales</taxon>
        <taxon>Bacillaceae</taxon>
        <taxon>Oceanobacillus</taxon>
    </lineage>
</organism>
<dbReference type="RefSeq" id="WP_379594650.1">
    <property type="nucleotide sequence ID" value="NZ_JBHTKK010000052.1"/>
</dbReference>
<keyword evidence="3" id="KW-1185">Reference proteome</keyword>
<dbReference type="Proteomes" id="UP001597041">
    <property type="component" value="Unassembled WGS sequence"/>
</dbReference>
<dbReference type="EMBL" id="JBHTKK010000052">
    <property type="protein sequence ID" value="MFD1068292.1"/>
    <property type="molecule type" value="Genomic_DNA"/>
</dbReference>
<evidence type="ECO:0000313" key="3">
    <source>
        <dbReference type="Proteomes" id="UP001597041"/>
    </source>
</evidence>
<keyword evidence="1" id="KW-0472">Membrane</keyword>
<keyword evidence="1" id="KW-0812">Transmembrane</keyword>